<dbReference type="eggNOG" id="COG1172">
    <property type="taxonomic scope" value="Bacteria"/>
</dbReference>
<feature type="transmembrane region" description="Helical" evidence="12">
    <location>
        <begin position="135"/>
        <end position="162"/>
    </location>
</feature>
<evidence type="ECO:0000256" key="1">
    <source>
        <dbReference type="ARBA" id="ARBA00004651"/>
    </source>
</evidence>
<evidence type="ECO:0000256" key="5">
    <source>
        <dbReference type="ARBA" id="ARBA00022597"/>
    </source>
</evidence>
<dbReference type="Proteomes" id="UP000000552">
    <property type="component" value="Chromosome"/>
</dbReference>
<feature type="transmembrane region" description="Helical" evidence="12">
    <location>
        <begin position="319"/>
        <end position="339"/>
    </location>
</feature>
<evidence type="ECO:0000313" key="14">
    <source>
        <dbReference type="Proteomes" id="UP000000552"/>
    </source>
</evidence>
<dbReference type="CDD" id="cd06579">
    <property type="entry name" value="TM_PBP1_transp_AraH_like"/>
    <property type="match status" value="1"/>
</dbReference>
<keyword evidence="7 12" id="KW-1133">Transmembrane helix</keyword>
<evidence type="ECO:0000256" key="11">
    <source>
        <dbReference type="SAM" id="MobiDB-lite"/>
    </source>
</evidence>
<feature type="transmembrane region" description="Helical" evidence="12">
    <location>
        <begin position="265"/>
        <end position="286"/>
    </location>
</feature>
<keyword evidence="6 12" id="KW-0812">Transmembrane</keyword>
<dbReference type="EMBL" id="BA000012">
    <property type="protein sequence ID" value="BAB54051.1"/>
    <property type="molecule type" value="Genomic_DNA"/>
</dbReference>
<dbReference type="InterPro" id="IPR001851">
    <property type="entry name" value="ABC_transp_permease"/>
</dbReference>
<dbReference type="Pfam" id="PF02653">
    <property type="entry name" value="BPD_transp_2"/>
    <property type="match status" value="1"/>
</dbReference>
<dbReference type="PANTHER" id="PTHR32196">
    <property type="entry name" value="ABC TRANSPORTER PERMEASE PROTEIN YPHD-RELATED-RELATED"/>
    <property type="match status" value="1"/>
</dbReference>
<feature type="transmembrane region" description="Helical" evidence="12">
    <location>
        <begin position="292"/>
        <end position="312"/>
    </location>
</feature>
<proteinExistence type="predicted"/>
<feature type="transmembrane region" description="Helical" evidence="12">
    <location>
        <begin position="220"/>
        <end position="244"/>
    </location>
</feature>
<evidence type="ECO:0000256" key="2">
    <source>
        <dbReference type="ARBA" id="ARBA00022448"/>
    </source>
</evidence>
<dbReference type="KEGG" id="mlo:mlr7626"/>
<evidence type="ECO:0000313" key="13">
    <source>
        <dbReference type="EMBL" id="BAB54051.1"/>
    </source>
</evidence>
<evidence type="ECO:0000256" key="6">
    <source>
        <dbReference type="ARBA" id="ARBA00022692"/>
    </source>
</evidence>
<comment type="function">
    <text evidence="9">Part of the binding-protein-dependent transport system for D-xylose. Probably responsible for the translocation of the substrate across the membrane.</text>
</comment>
<feature type="transmembrane region" description="Helical" evidence="12">
    <location>
        <begin position="169"/>
        <end position="190"/>
    </location>
</feature>
<protein>
    <recommendedName>
        <fullName evidence="10">Xylose transport system permease protein XylH</fullName>
    </recommendedName>
</protein>
<evidence type="ECO:0000256" key="10">
    <source>
        <dbReference type="ARBA" id="ARBA00035686"/>
    </source>
</evidence>
<feature type="region of interest" description="Disordered" evidence="11">
    <location>
        <begin position="30"/>
        <end position="50"/>
    </location>
</feature>
<dbReference type="PANTHER" id="PTHR32196:SF32">
    <property type="entry name" value="XYLOSE TRANSPORT SYSTEM PERMEASE PROTEIN XYLH"/>
    <property type="match status" value="1"/>
</dbReference>
<dbReference type="HOGENOM" id="CLU_028880_2_2_5"/>
<evidence type="ECO:0000256" key="8">
    <source>
        <dbReference type="ARBA" id="ARBA00023136"/>
    </source>
</evidence>
<organism evidence="13 14">
    <name type="scientific">Mesorhizobium japonicum (strain LMG 29417 / CECT 9101 / MAFF 303099)</name>
    <name type="common">Mesorhizobium loti (strain MAFF 303099)</name>
    <dbReference type="NCBI Taxonomy" id="266835"/>
    <lineage>
        <taxon>Bacteria</taxon>
        <taxon>Pseudomonadati</taxon>
        <taxon>Pseudomonadota</taxon>
        <taxon>Alphaproteobacteria</taxon>
        <taxon>Hyphomicrobiales</taxon>
        <taxon>Phyllobacteriaceae</taxon>
        <taxon>Mesorhizobium</taxon>
    </lineage>
</organism>
<evidence type="ECO:0000256" key="7">
    <source>
        <dbReference type="ARBA" id="ARBA00022989"/>
    </source>
</evidence>
<keyword evidence="4" id="KW-0997">Cell inner membrane</keyword>
<keyword evidence="3" id="KW-1003">Cell membrane</keyword>
<dbReference type="GO" id="GO:0022857">
    <property type="term" value="F:transmembrane transporter activity"/>
    <property type="evidence" value="ECO:0007669"/>
    <property type="project" value="InterPro"/>
</dbReference>
<evidence type="ECO:0000256" key="9">
    <source>
        <dbReference type="ARBA" id="ARBA00035611"/>
    </source>
</evidence>
<dbReference type="AlphaFoldDB" id="Q985L1"/>
<reference evidence="13 14" key="1">
    <citation type="journal article" date="2000" name="DNA Res.">
        <title>Complete genome structure of the nitrogen-fixing symbiotic bacterium Mesorhizobium loti.</title>
        <authorList>
            <person name="Kaneko T."/>
            <person name="Nakamura Y."/>
            <person name="Sato S."/>
            <person name="Asamizu E."/>
            <person name="Kato T."/>
            <person name="Sasamoto S."/>
            <person name="Watanabe A."/>
            <person name="Idesawa K."/>
            <person name="Ishikawa A."/>
            <person name="Kawashima K."/>
            <person name="Kimura T."/>
            <person name="Kishida Y."/>
            <person name="Kiyokawa C."/>
            <person name="Kohara M."/>
            <person name="Matsumoto M."/>
            <person name="Matsuno A."/>
            <person name="Mochizuki Y."/>
            <person name="Nakayama S."/>
            <person name="Nakazaki N."/>
            <person name="Shimpo S."/>
            <person name="Sugimoto M."/>
            <person name="Takeuchi C."/>
            <person name="Yamada M."/>
            <person name="Tabata S."/>
        </authorList>
    </citation>
    <scope>NUCLEOTIDE SEQUENCE [LARGE SCALE GENOMIC DNA]</scope>
    <source>
        <strain evidence="14">LMG 29417 / CECT 9101 / MAFF 303099</strain>
    </source>
</reference>
<dbReference type="GO" id="GO:0005886">
    <property type="term" value="C:plasma membrane"/>
    <property type="evidence" value="ECO:0007669"/>
    <property type="project" value="UniProtKB-SubCell"/>
</dbReference>
<evidence type="ECO:0000256" key="12">
    <source>
        <dbReference type="SAM" id="Phobius"/>
    </source>
</evidence>
<evidence type="ECO:0000256" key="4">
    <source>
        <dbReference type="ARBA" id="ARBA00022519"/>
    </source>
</evidence>
<feature type="transmembrane region" description="Helical" evidence="12">
    <location>
        <begin position="60"/>
        <end position="81"/>
    </location>
</feature>
<accession>Q985L1</accession>
<comment type="subcellular location">
    <subcellularLocation>
        <location evidence="1">Cell membrane</location>
        <topology evidence="1">Multi-pass membrane protein</topology>
    </subcellularLocation>
</comment>
<gene>
    <name evidence="13" type="ordered locus">mlr7626</name>
</gene>
<keyword evidence="5" id="KW-0762">Sugar transport</keyword>
<keyword evidence="2" id="KW-0813">Transport</keyword>
<evidence type="ECO:0000256" key="3">
    <source>
        <dbReference type="ARBA" id="ARBA00022475"/>
    </source>
</evidence>
<feature type="transmembrane region" description="Helical" evidence="12">
    <location>
        <begin position="345"/>
        <end position="364"/>
    </location>
</feature>
<sequence length="380" mass="39298">MSGSSEGRHHLPRARLSIVQARDISMTSQAHHQPAMAATAPPSQHSSMPSIGSLVRRPEVGSLIGMVAVLVFFSIFGGANFMSAGGAASWLNVASELGIIALPIGLLMIAGHLDLSVGSMVPASSMTIAILSGHYGLPIIVGILAALGLGLAVGFVNGVLVIRTKVPSFVVTLATLFALAGLTLGLSVILSGSTSVALKSGPTAKLLFGDYLGGKFEVTLFWWIAAILIVGFILNFSRFGNWILAMGGDAVSARNAGIPTDRVTIALFMSSGLCASFVGMSQAILYNSAQVAAGQSFIFNSIIAVVIGGVLLTGGYGSVVGIVLGTLTFAIVNQGIFYTGFDANWASLIIGVLLLAAVLMNNTFRTMALTYAPRTKPRAR</sequence>
<feature type="compositionally biased region" description="Polar residues" evidence="11">
    <location>
        <begin position="41"/>
        <end position="50"/>
    </location>
</feature>
<name>Q985L1_RHILO</name>
<keyword evidence="8 12" id="KW-0472">Membrane</keyword>
<feature type="transmembrane region" description="Helical" evidence="12">
    <location>
        <begin position="93"/>
        <end position="115"/>
    </location>
</feature>